<evidence type="ECO:0000313" key="2">
    <source>
        <dbReference type="EMBL" id="MBB6058393.1"/>
    </source>
</evidence>
<dbReference type="EMBL" id="JACHGG010000002">
    <property type="protein sequence ID" value="MBB6058393.1"/>
    <property type="molecule type" value="Genomic_DNA"/>
</dbReference>
<feature type="transmembrane region" description="Helical" evidence="1">
    <location>
        <begin position="12"/>
        <end position="32"/>
    </location>
</feature>
<comment type="caution">
    <text evidence="2">The sequence shown here is derived from an EMBL/GenBank/DDBJ whole genome shotgun (WGS) entry which is preliminary data.</text>
</comment>
<organism evidence="2 3">
    <name type="scientific">Hymenobacter luteus</name>
    <dbReference type="NCBI Taxonomy" id="1411122"/>
    <lineage>
        <taxon>Bacteria</taxon>
        <taxon>Pseudomonadati</taxon>
        <taxon>Bacteroidota</taxon>
        <taxon>Cytophagia</taxon>
        <taxon>Cytophagales</taxon>
        <taxon>Hymenobacteraceae</taxon>
        <taxon>Hymenobacter</taxon>
    </lineage>
</organism>
<name>A0A7W9SZN4_9BACT</name>
<dbReference type="AlphaFoldDB" id="A0A7W9SZN4"/>
<sequence>MTTMTSPTKRTFWPYAIVAAFVLFAGFIGYLVQQAMRTSVDLVSPNYYQQELAYQQRMETVARTAALPAPVEIEHDAAARRLTLRLPAAMAGQQVRGQVHLFRPSDQHLDFSLPLQPSATLQQQISTARMQSGYWRVRLDFTADGQAYFVERNITL</sequence>
<keyword evidence="1" id="KW-0812">Transmembrane</keyword>
<evidence type="ECO:0000313" key="3">
    <source>
        <dbReference type="Proteomes" id="UP000532746"/>
    </source>
</evidence>
<accession>A0A7W9SZN4</accession>
<keyword evidence="1" id="KW-1133">Transmembrane helix</keyword>
<keyword evidence="1" id="KW-0472">Membrane</keyword>
<evidence type="ECO:0000256" key="1">
    <source>
        <dbReference type="SAM" id="Phobius"/>
    </source>
</evidence>
<reference evidence="2 3" key="1">
    <citation type="submission" date="2020-08" db="EMBL/GenBank/DDBJ databases">
        <title>Genomic Encyclopedia of Type Strains, Phase IV (KMG-IV): sequencing the most valuable type-strain genomes for metagenomic binning, comparative biology and taxonomic classification.</title>
        <authorList>
            <person name="Goeker M."/>
        </authorList>
    </citation>
    <scope>NUCLEOTIDE SEQUENCE [LARGE SCALE GENOMIC DNA]</scope>
    <source>
        <strain evidence="2 3">DSM 26718</strain>
    </source>
</reference>
<protein>
    <submittedName>
        <fullName evidence="2">Nitrogen fixation protein FixH</fullName>
    </submittedName>
</protein>
<proteinExistence type="predicted"/>
<dbReference type="InterPro" id="IPR008620">
    <property type="entry name" value="FixH"/>
</dbReference>
<dbReference type="Pfam" id="PF05751">
    <property type="entry name" value="FixH"/>
    <property type="match status" value="1"/>
</dbReference>
<dbReference type="Proteomes" id="UP000532746">
    <property type="component" value="Unassembled WGS sequence"/>
</dbReference>
<keyword evidence="3" id="KW-1185">Reference proteome</keyword>
<gene>
    <name evidence="2" type="ORF">HNQ93_001239</name>
</gene>